<organism evidence="1 2">
    <name type="scientific">Ancylobacter defluvii</name>
    <dbReference type="NCBI Taxonomy" id="1282440"/>
    <lineage>
        <taxon>Bacteria</taxon>
        <taxon>Pseudomonadati</taxon>
        <taxon>Pseudomonadota</taxon>
        <taxon>Alphaproteobacteria</taxon>
        <taxon>Hyphomicrobiales</taxon>
        <taxon>Xanthobacteraceae</taxon>
        <taxon>Ancylobacter</taxon>
    </lineage>
</organism>
<evidence type="ECO:0000313" key="2">
    <source>
        <dbReference type="Proteomes" id="UP001143330"/>
    </source>
</evidence>
<dbReference type="Proteomes" id="UP001143330">
    <property type="component" value="Unassembled WGS sequence"/>
</dbReference>
<comment type="caution">
    <text evidence="1">The sequence shown here is derived from an EMBL/GenBank/DDBJ whole genome shotgun (WGS) entry which is preliminary data.</text>
</comment>
<reference evidence="1" key="2">
    <citation type="submission" date="2023-01" db="EMBL/GenBank/DDBJ databases">
        <authorList>
            <person name="Sun Q."/>
            <person name="Evtushenko L."/>
        </authorList>
    </citation>
    <scope>NUCLEOTIDE SEQUENCE</scope>
    <source>
        <strain evidence="1">VKM B-2789</strain>
    </source>
</reference>
<dbReference type="EMBL" id="BSFM01000004">
    <property type="protein sequence ID" value="GLK82684.1"/>
    <property type="molecule type" value="Genomic_DNA"/>
</dbReference>
<evidence type="ECO:0000313" key="1">
    <source>
        <dbReference type="EMBL" id="GLK82684.1"/>
    </source>
</evidence>
<gene>
    <name evidence="1" type="ORF">GCM10017653_07530</name>
</gene>
<name>A0A9W6JVM4_9HYPH</name>
<dbReference type="AlphaFoldDB" id="A0A9W6JVM4"/>
<reference evidence="1" key="1">
    <citation type="journal article" date="2014" name="Int. J. Syst. Evol. Microbiol.">
        <title>Complete genome sequence of Corynebacterium casei LMG S-19264T (=DSM 44701T), isolated from a smear-ripened cheese.</title>
        <authorList>
            <consortium name="US DOE Joint Genome Institute (JGI-PGF)"/>
            <person name="Walter F."/>
            <person name="Albersmeier A."/>
            <person name="Kalinowski J."/>
            <person name="Ruckert C."/>
        </authorList>
    </citation>
    <scope>NUCLEOTIDE SEQUENCE</scope>
    <source>
        <strain evidence="1">VKM B-2789</strain>
    </source>
</reference>
<sequence>MHITFDEPILPDFLDEVTLRNLRLEGGSAAVALRRSGTKVVVDVLNRRGPLRVLTTS</sequence>
<accession>A0A9W6JVM4</accession>
<protein>
    <submittedName>
        <fullName evidence="1">Uncharacterized protein</fullName>
    </submittedName>
</protein>
<proteinExistence type="predicted"/>
<keyword evidence="2" id="KW-1185">Reference proteome</keyword>